<dbReference type="Pfam" id="PF00069">
    <property type="entry name" value="Pkinase"/>
    <property type="match status" value="1"/>
</dbReference>
<dbReference type="PANTHER" id="PTHR44167">
    <property type="entry name" value="OVARIAN-SPECIFIC SERINE/THREONINE-PROTEIN KINASE LOK-RELATED"/>
    <property type="match status" value="1"/>
</dbReference>
<dbReference type="SUPFAM" id="SSF56112">
    <property type="entry name" value="Protein kinase-like (PK-like)"/>
    <property type="match status" value="1"/>
</dbReference>
<dbReference type="InterPro" id="IPR000719">
    <property type="entry name" value="Prot_kinase_dom"/>
</dbReference>
<dbReference type="GO" id="GO:0044773">
    <property type="term" value="P:mitotic DNA damage checkpoint signaling"/>
    <property type="evidence" value="ECO:0007669"/>
    <property type="project" value="TreeGrafter"/>
</dbReference>
<dbReference type="PROSITE" id="PS50011">
    <property type="entry name" value="PROTEIN_KINASE_DOM"/>
    <property type="match status" value="1"/>
</dbReference>
<sequence>MRMTTPSMTPQMVIFRAEAHVAMHKTTLYQQFKHSGPQRANPCIVHVPQPALIWDWGTGIMSFRDLGDPHAIISRCRCGYVFHCYYFHSGGEANEQVSVALKLMDKRLIELEKDDIEAEVRALQTLQHPGLDSQLFNKHMIRWEIGQRPCPYNHYIATEYVSNGSLLSFMHKKFRDLRSRVHLYGGLRAHPVDLGKNVGVWFLQMVALPYIYQILSALAYIHSQNVCHLDLDPSNIAVDINGTVRLLDFGSSHIMDGRQSVGGGRDFPQIKTKVVYRSPELKKNSRDRARYMQYLRTRPPDATFRDEQAYVPHGFNGAKSDIFSAGVVSLELVLFGFNYVGCAGNLFVSLQNPMYREQFRAHCEKTCVLQTCLFCAQQLPIPSFVFHLIAEMMTEDPLRREHDAVQLANKWKKYTDDYMHEQKLLHASTPAAPATAC</sequence>
<evidence type="ECO:0000313" key="2">
    <source>
        <dbReference type="EMBL" id="KAF0737579.1"/>
    </source>
</evidence>
<dbReference type="InterPro" id="IPR011009">
    <property type="entry name" value="Kinase-like_dom_sf"/>
</dbReference>
<proteinExistence type="predicted"/>
<dbReference type="VEuPathDB" id="FungiDB:AeMF1_016477"/>
<dbReference type="Proteomes" id="UP000481153">
    <property type="component" value="Unassembled WGS sequence"/>
</dbReference>
<dbReference type="SMART" id="SM00220">
    <property type="entry name" value="S_TKc"/>
    <property type="match status" value="1"/>
</dbReference>
<name>A0A6G0XBN5_9STRA</name>
<dbReference type="Gene3D" id="1.10.510.10">
    <property type="entry name" value="Transferase(Phosphotransferase) domain 1"/>
    <property type="match status" value="1"/>
</dbReference>
<organism evidence="2 3">
    <name type="scientific">Aphanomyces euteiches</name>
    <dbReference type="NCBI Taxonomy" id="100861"/>
    <lineage>
        <taxon>Eukaryota</taxon>
        <taxon>Sar</taxon>
        <taxon>Stramenopiles</taxon>
        <taxon>Oomycota</taxon>
        <taxon>Saprolegniomycetes</taxon>
        <taxon>Saprolegniales</taxon>
        <taxon>Verrucalvaceae</taxon>
        <taxon>Aphanomyces</taxon>
    </lineage>
</organism>
<evidence type="ECO:0000313" key="3">
    <source>
        <dbReference type="Proteomes" id="UP000481153"/>
    </source>
</evidence>
<feature type="domain" description="Protein kinase" evidence="1">
    <location>
        <begin position="67"/>
        <end position="412"/>
    </location>
</feature>
<dbReference type="GO" id="GO:0004674">
    <property type="term" value="F:protein serine/threonine kinase activity"/>
    <property type="evidence" value="ECO:0007669"/>
    <property type="project" value="TreeGrafter"/>
</dbReference>
<dbReference type="EMBL" id="VJMJ01000084">
    <property type="protein sequence ID" value="KAF0737579.1"/>
    <property type="molecule type" value="Genomic_DNA"/>
</dbReference>
<dbReference type="CDD" id="cd00180">
    <property type="entry name" value="PKc"/>
    <property type="match status" value="1"/>
</dbReference>
<gene>
    <name evidence="2" type="ORF">Ae201684_006734</name>
</gene>
<keyword evidence="3" id="KW-1185">Reference proteome</keyword>
<dbReference type="GO" id="GO:0005634">
    <property type="term" value="C:nucleus"/>
    <property type="evidence" value="ECO:0007669"/>
    <property type="project" value="TreeGrafter"/>
</dbReference>
<reference evidence="2 3" key="1">
    <citation type="submission" date="2019-07" db="EMBL/GenBank/DDBJ databases">
        <title>Genomics analysis of Aphanomyces spp. identifies a new class of oomycete effector associated with host adaptation.</title>
        <authorList>
            <person name="Gaulin E."/>
        </authorList>
    </citation>
    <scope>NUCLEOTIDE SEQUENCE [LARGE SCALE GENOMIC DNA]</scope>
    <source>
        <strain evidence="2 3">ATCC 201684</strain>
    </source>
</reference>
<protein>
    <recommendedName>
        <fullName evidence="1">Protein kinase domain-containing protein</fullName>
    </recommendedName>
</protein>
<dbReference type="AlphaFoldDB" id="A0A6G0XBN5"/>
<dbReference type="GO" id="GO:0005524">
    <property type="term" value="F:ATP binding"/>
    <property type="evidence" value="ECO:0007669"/>
    <property type="project" value="InterPro"/>
</dbReference>
<dbReference type="PANTHER" id="PTHR44167:SF30">
    <property type="entry name" value="PHOSPHORYLASE KINASE"/>
    <property type="match status" value="1"/>
</dbReference>
<comment type="caution">
    <text evidence="2">The sequence shown here is derived from an EMBL/GenBank/DDBJ whole genome shotgun (WGS) entry which is preliminary data.</text>
</comment>
<accession>A0A6G0XBN5</accession>
<evidence type="ECO:0000259" key="1">
    <source>
        <dbReference type="PROSITE" id="PS50011"/>
    </source>
</evidence>